<name>A0A0A9CIC3_ARUDO</name>
<evidence type="ECO:0000313" key="1">
    <source>
        <dbReference type="EMBL" id="JAD74198.1"/>
    </source>
</evidence>
<organism evidence="1">
    <name type="scientific">Arundo donax</name>
    <name type="common">Giant reed</name>
    <name type="synonym">Donax arundinaceus</name>
    <dbReference type="NCBI Taxonomy" id="35708"/>
    <lineage>
        <taxon>Eukaryota</taxon>
        <taxon>Viridiplantae</taxon>
        <taxon>Streptophyta</taxon>
        <taxon>Embryophyta</taxon>
        <taxon>Tracheophyta</taxon>
        <taxon>Spermatophyta</taxon>
        <taxon>Magnoliopsida</taxon>
        <taxon>Liliopsida</taxon>
        <taxon>Poales</taxon>
        <taxon>Poaceae</taxon>
        <taxon>PACMAD clade</taxon>
        <taxon>Arundinoideae</taxon>
        <taxon>Arundineae</taxon>
        <taxon>Arundo</taxon>
    </lineage>
</organism>
<accession>A0A0A9CIC3</accession>
<dbReference type="EMBL" id="GBRH01223697">
    <property type="protein sequence ID" value="JAD74198.1"/>
    <property type="molecule type" value="Transcribed_RNA"/>
</dbReference>
<sequence length="54" mass="6383">MQPTKHPCKNHYIHPYNQSNTHLFMVITFVQPASPCPEYTMQVYRTHTSNQTHP</sequence>
<protein>
    <submittedName>
        <fullName evidence="1">Uncharacterized protein</fullName>
    </submittedName>
</protein>
<proteinExistence type="predicted"/>
<dbReference type="AlphaFoldDB" id="A0A0A9CIC3"/>
<reference evidence="1" key="1">
    <citation type="submission" date="2014-09" db="EMBL/GenBank/DDBJ databases">
        <authorList>
            <person name="Magalhaes I.L.F."/>
            <person name="Oliveira U."/>
            <person name="Santos F.R."/>
            <person name="Vidigal T.H.D.A."/>
            <person name="Brescovit A.D."/>
            <person name="Santos A.J."/>
        </authorList>
    </citation>
    <scope>NUCLEOTIDE SEQUENCE</scope>
    <source>
        <tissue evidence="1">Shoot tissue taken approximately 20 cm above the soil surface</tissue>
    </source>
</reference>
<reference evidence="1" key="2">
    <citation type="journal article" date="2015" name="Data Brief">
        <title>Shoot transcriptome of the giant reed, Arundo donax.</title>
        <authorList>
            <person name="Barrero R.A."/>
            <person name="Guerrero F.D."/>
            <person name="Moolhuijzen P."/>
            <person name="Goolsby J.A."/>
            <person name="Tidwell J."/>
            <person name="Bellgard S.E."/>
            <person name="Bellgard M.I."/>
        </authorList>
    </citation>
    <scope>NUCLEOTIDE SEQUENCE</scope>
    <source>
        <tissue evidence="1">Shoot tissue taken approximately 20 cm above the soil surface</tissue>
    </source>
</reference>